<accession>A0A4Q1KMR2</accession>
<proteinExistence type="inferred from homology"/>
<comment type="caution">
    <text evidence="9">The sequence shown here is derived from an EMBL/GenBank/DDBJ whole genome shotgun (WGS) entry which is preliminary data.</text>
</comment>
<dbReference type="FunFam" id="3.40.50.720:FF:000003">
    <property type="entry name" value="S-(hydroxymethyl)glutathione dehydrogenase"/>
    <property type="match status" value="1"/>
</dbReference>
<dbReference type="InterPro" id="IPR013154">
    <property type="entry name" value="ADH-like_N"/>
</dbReference>
<evidence type="ECO:0000259" key="7">
    <source>
        <dbReference type="SMART" id="SM00829"/>
    </source>
</evidence>
<sequence>MTLARTGTTPDTHPADDYTAPFPARAVVWNGPGKGLSIEDVVLDPPGPGEVAVRMLASGVCHSDLHILDDDWDLPSPLVMGHEGAGIVVALGPGVGRHPEDPRVGDRVVLAWTAPCGRCARCADGDGHLCAAPVGGDHRTSPDQVRVRRTDGTPLGIHCGIGTMSTHQVVAAEAAVRVDPRLPATQASLVGCAITTGVGAALWTAGVEPGDEVVVIGLGGVGLSAVMGAALAGASRVIGVDREQAKLDLALRVGATHGVLATDDAQTTAAVRELCDDGPDHVIEAIGLTSTIELATRLVRPGGTTTLVGLTRAGATAALDTYQFVFSGARIVASIYGSAVPSTAFPRLVRHAIEGQLPIDAIVSQEIALDDVAAAFDAMRRREGARQVIVFG</sequence>
<keyword evidence="5" id="KW-0560">Oxidoreductase</keyword>
<name>A0A4Q1KMR2_9CELL</name>
<evidence type="ECO:0000256" key="2">
    <source>
        <dbReference type="ARBA" id="ARBA00008072"/>
    </source>
</evidence>
<evidence type="ECO:0000313" key="9">
    <source>
        <dbReference type="EMBL" id="RXR30730.1"/>
    </source>
</evidence>
<evidence type="ECO:0000256" key="1">
    <source>
        <dbReference type="ARBA" id="ARBA00001947"/>
    </source>
</evidence>
<evidence type="ECO:0000256" key="4">
    <source>
        <dbReference type="ARBA" id="ARBA00022833"/>
    </source>
</evidence>
<gene>
    <name evidence="8" type="ORF">EQW73_16365</name>
    <name evidence="9" type="ORF">EQW78_17275</name>
</gene>
<keyword evidence="3 6" id="KW-0479">Metal-binding</keyword>
<dbReference type="SUPFAM" id="SSF51735">
    <property type="entry name" value="NAD(P)-binding Rossmann-fold domains"/>
    <property type="match status" value="1"/>
</dbReference>
<dbReference type="InterPro" id="IPR011032">
    <property type="entry name" value="GroES-like_sf"/>
</dbReference>
<dbReference type="RefSeq" id="WP_051703266.1">
    <property type="nucleotide sequence ID" value="NZ_JOFV01000022.1"/>
</dbReference>
<feature type="domain" description="Enoyl reductase (ER)" evidence="7">
    <location>
        <begin position="31"/>
        <end position="390"/>
    </location>
</feature>
<evidence type="ECO:0000256" key="5">
    <source>
        <dbReference type="ARBA" id="ARBA00023002"/>
    </source>
</evidence>
<dbReference type="AlphaFoldDB" id="A0A4Q1KMR2"/>
<dbReference type="Gene3D" id="3.90.180.10">
    <property type="entry name" value="Medium-chain alcohol dehydrogenases, catalytic domain"/>
    <property type="match status" value="1"/>
</dbReference>
<dbReference type="SMART" id="SM00829">
    <property type="entry name" value="PKS_ER"/>
    <property type="match status" value="1"/>
</dbReference>
<comment type="similarity">
    <text evidence="2 6">Belongs to the zinc-containing alcohol dehydrogenase family.</text>
</comment>
<dbReference type="GO" id="GO:0008270">
    <property type="term" value="F:zinc ion binding"/>
    <property type="evidence" value="ECO:0007669"/>
    <property type="project" value="InterPro"/>
</dbReference>
<dbReference type="Pfam" id="PF00107">
    <property type="entry name" value="ADH_zinc_N"/>
    <property type="match status" value="1"/>
</dbReference>
<dbReference type="Pfam" id="PF08240">
    <property type="entry name" value="ADH_N"/>
    <property type="match status" value="1"/>
</dbReference>
<dbReference type="STRING" id="1713.GCA_000718325_03427"/>
<evidence type="ECO:0000313" key="8">
    <source>
        <dbReference type="EMBL" id="RXR22784.1"/>
    </source>
</evidence>
<dbReference type="PANTHER" id="PTHR43350:SF21">
    <property type="entry name" value="S-NITROSOMYCOTHIOL REDUCTASE MSCR"/>
    <property type="match status" value="1"/>
</dbReference>
<dbReference type="SUPFAM" id="SSF50129">
    <property type="entry name" value="GroES-like"/>
    <property type="match status" value="1"/>
</dbReference>
<dbReference type="InterPro" id="IPR013149">
    <property type="entry name" value="ADH-like_C"/>
</dbReference>
<organism evidence="9 10">
    <name type="scientific">Oerskovia turbata</name>
    <dbReference type="NCBI Taxonomy" id="1713"/>
    <lineage>
        <taxon>Bacteria</taxon>
        <taxon>Bacillati</taxon>
        <taxon>Actinomycetota</taxon>
        <taxon>Actinomycetes</taxon>
        <taxon>Micrococcales</taxon>
        <taxon>Cellulomonadaceae</taxon>
        <taxon>Oerskovia</taxon>
    </lineage>
</organism>
<reference evidence="10 11" key="1">
    <citation type="submission" date="2019-01" db="EMBL/GenBank/DDBJ databases">
        <title>Oerskovia turbata Genome sequencing and assembly.</title>
        <authorList>
            <person name="Dou T."/>
        </authorList>
    </citation>
    <scope>NUCLEOTIDE SEQUENCE [LARGE SCALE GENOMIC DNA]</scope>
    <source>
        <strain evidence="9 10">JCM12123</strain>
        <strain evidence="8 11">JCM3160</strain>
    </source>
</reference>
<dbReference type="GO" id="GO:0016491">
    <property type="term" value="F:oxidoreductase activity"/>
    <property type="evidence" value="ECO:0007669"/>
    <property type="project" value="UniProtKB-KW"/>
</dbReference>
<dbReference type="EMBL" id="SDJR01000012">
    <property type="protein sequence ID" value="RXR22784.1"/>
    <property type="molecule type" value="Genomic_DNA"/>
</dbReference>
<dbReference type="OrthoDB" id="334894at2"/>
<dbReference type="Proteomes" id="UP000289805">
    <property type="component" value="Unassembled WGS sequence"/>
</dbReference>
<comment type="cofactor">
    <cofactor evidence="1 6">
        <name>Zn(2+)</name>
        <dbReference type="ChEBI" id="CHEBI:29105"/>
    </cofactor>
</comment>
<dbReference type="InterPro" id="IPR036291">
    <property type="entry name" value="NAD(P)-bd_dom_sf"/>
</dbReference>
<dbReference type="EMBL" id="SDJQ01000028">
    <property type="protein sequence ID" value="RXR30730.1"/>
    <property type="molecule type" value="Genomic_DNA"/>
</dbReference>
<dbReference type="PROSITE" id="PS00059">
    <property type="entry name" value="ADH_ZINC"/>
    <property type="match status" value="1"/>
</dbReference>
<dbReference type="Gene3D" id="3.40.50.720">
    <property type="entry name" value="NAD(P)-binding Rossmann-like Domain"/>
    <property type="match status" value="1"/>
</dbReference>
<dbReference type="InterPro" id="IPR020843">
    <property type="entry name" value="ER"/>
</dbReference>
<protein>
    <submittedName>
        <fullName evidence="9">Dehydrogenase</fullName>
    </submittedName>
</protein>
<evidence type="ECO:0000256" key="6">
    <source>
        <dbReference type="RuleBase" id="RU361277"/>
    </source>
</evidence>
<evidence type="ECO:0000256" key="3">
    <source>
        <dbReference type="ARBA" id="ARBA00022723"/>
    </source>
</evidence>
<evidence type="ECO:0000313" key="11">
    <source>
        <dbReference type="Proteomes" id="UP000290517"/>
    </source>
</evidence>
<keyword evidence="4 6" id="KW-0862">Zinc</keyword>
<evidence type="ECO:0000313" key="10">
    <source>
        <dbReference type="Proteomes" id="UP000289805"/>
    </source>
</evidence>
<dbReference type="InterPro" id="IPR002328">
    <property type="entry name" value="ADH_Zn_CS"/>
</dbReference>
<keyword evidence="11" id="KW-1185">Reference proteome</keyword>
<dbReference type="PANTHER" id="PTHR43350">
    <property type="entry name" value="NAD-DEPENDENT ALCOHOL DEHYDROGENASE"/>
    <property type="match status" value="1"/>
</dbReference>
<dbReference type="Proteomes" id="UP000290517">
    <property type="component" value="Unassembled WGS sequence"/>
</dbReference>